<comment type="caution">
    <text evidence="4">The sequence shown here is derived from an EMBL/GenBank/DDBJ whole genome shotgun (WGS) entry which is preliminary data.</text>
</comment>
<dbReference type="Proteomes" id="UP001153678">
    <property type="component" value="Unassembled WGS sequence"/>
</dbReference>
<evidence type="ECO:0000256" key="2">
    <source>
        <dbReference type="ARBA" id="ARBA00022737"/>
    </source>
</evidence>
<feature type="coiled-coil region" evidence="3">
    <location>
        <begin position="323"/>
        <end position="591"/>
    </location>
</feature>
<proteinExistence type="predicted"/>
<dbReference type="SUPFAM" id="SSF52058">
    <property type="entry name" value="L domain-like"/>
    <property type="match status" value="1"/>
</dbReference>
<keyword evidence="2" id="KW-0677">Repeat</keyword>
<evidence type="ECO:0000256" key="3">
    <source>
        <dbReference type="SAM" id="Coils"/>
    </source>
</evidence>
<evidence type="ECO:0000313" key="5">
    <source>
        <dbReference type="Proteomes" id="UP001153678"/>
    </source>
</evidence>
<dbReference type="Gene3D" id="3.80.10.10">
    <property type="entry name" value="Ribonuclease Inhibitor"/>
    <property type="match status" value="1"/>
</dbReference>
<sequence length="616" mass="72702">MTLNIEMVGNGHEFYNDGSVAKLTDINVALIDRARAEYAKSDPFKGNKYLTKKFTKQKILKKEVEGELIIADFPQLKKIEINRGNGIAHLSILNCPQIEKIRIWGVGLQSIEAKQLLEKLEVLDLRNNSLNYIPPEFLPLNLKELDIYENQFTILPENINDRIEKFEREKKENRRLHPTWQQLDNTKKGRNEIERRIKEFSQIISQLEEEKQKLNEKISELKPRVSNNEEKLNVLKKEKEQLEKNLEHEEELINLNENLEVRESKLRQNFEEQRNKLVEEIKNLREFQNKLSESEEGKYPNLVSLVRLCVLNIQEFIEQEKIFQVQMKQIEKLKSEIETKNNEIKEFKTTIDSKNSKIIEIIKLQEKIAELVDQNTQKEVLEAQEIQLRGRNLELAEKVFDLGQELEELEQNKDNLEQTNKNLDQENTKLAIEKRNQQEIIVQLEESLIIERTKNTTLEEIIKAKSNKKLEEVEKVNIQLIEKVGLLSQRLQEKKQSSPIEEEKKVIRERKLELEQSINDTKNKLEQLEKAKRKLSQRLTESEIKTFLVKQDEVNELEEKIKQLDETQKLISQLEKQREEMESELQLEAKIINMPVGDYKSVPKAKKTEKSKNSDY</sequence>
<protein>
    <submittedName>
        <fullName evidence="4">6678_t:CDS:1</fullName>
    </submittedName>
</protein>
<accession>A0A9W4T2B1</accession>
<evidence type="ECO:0000256" key="1">
    <source>
        <dbReference type="ARBA" id="ARBA00022614"/>
    </source>
</evidence>
<dbReference type="InterPro" id="IPR003591">
    <property type="entry name" value="Leu-rich_rpt_typical-subtyp"/>
</dbReference>
<dbReference type="SMART" id="SM00369">
    <property type="entry name" value="LRR_TYP"/>
    <property type="match status" value="2"/>
</dbReference>
<keyword evidence="5" id="KW-1185">Reference proteome</keyword>
<dbReference type="InterPro" id="IPR001611">
    <property type="entry name" value="Leu-rich_rpt"/>
</dbReference>
<dbReference type="InterPro" id="IPR032675">
    <property type="entry name" value="LRR_dom_sf"/>
</dbReference>
<dbReference type="OrthoDB" id="660555at2759"/>
<dbReference type="PROSITE" id="PS51450">
    <property type="entry name" value="LRR"/>
    <property type="match status" value="1"/>
</dbReference>
<keyword evidence="1" id="KW-0433">Leucine-rich repeat</keyword>
<dbReference type="Pfam" id="PF00560">
    <property type="entry name" value="LRR_1"/>
    <property type="match status" value="1"/>
</dbReference>
<reference evidence="4" key="1">
    <citation type="submission" date="2022-08" db="EMBL/GenBank/DDBJ databases">
        <authorList>
            <person name="Kallberg Y."/>
            <person name="Tangrot J."/>
            <person name="Rosling A."/>
        </authorList>
    </citation>
    <scope>NUCLEOTIDE SEQUENCE</scope>
    <source>
        <strain evidence="4">Wild A</strain>
    </source>
</reference>
<gene>
    <name evidence="4" type="ORF">FWILDA_LOCUS13288</name>
</gene>
<organism evidence="4 5">
    <name type="scientific">Funneliformis geosporum</name>
    <dbReference type="NCBI Taxonomy" id="1117311"/>
    <lineage>
        <taxon>Eukaryota</taxon>
        <taxon>Fungi</taxon>
        <taxon>Fungi incertae sedis</taxon>
        <taxon>Mucoromycota</taxon>
        <taxon>Glomeromycotina</taxon>
        <taxon>Glomeromycetes</taxon>
        <taxon>Glomerales</taxon>
        <taxon>Glomeraceae</taxon>
        <taxon>Funneliformis</taxon>
    </lineage>
</organism>
<feature type="coiled-coil region" evidence="3">
    <location>
        <begin position="190"/>
        <end position="290"/>
    </location>
</feature>
<dbReference type="EMBL" id="CAMKVN010004843">
    <property type="protein sequence ID" value="CAI2187852.1"/>
    <property type="molecule type" value="Genomic_DNA"/>
</dbReference>
<dbReference type="AlphaFoldDB" id="A0A9W4T2B1"/>
<keyword evidence="3" id="KW-0175">Coiled coil</keyword>
<evidence type="ECO:0000313" key="4">
    <source>
        <dbReference type="EMBL" id="CAI2187852.1"/>
    </source>
</evidence>
<name>A0A9W4T2B1_9GLOM</name>